<evidence type="ECO:0000256" key="5">
    <source>
        <dbReference type="SAM" id="MobiDB-lite"/>
    </source>
</evidence>
<dbReference type="AlphaFoldDB" id="A0A5R8KB97"/>
<dbReference type="Pfam" id="PF07635">
    <property type="entry name" value="PSCyt1"/>
    <property type="match status" value="1"/>
</dbReference>
<dbReference type="GO" id="GO:0046872">
    <property type="term" value="F:metal ion binding"/>
    <property type="evidence" value="ECO:0007669"/>
    <property type="project" value="UniProtKB-KW"/>
</dbReference>
<dbReference type="InterPro" id="IPR011444">
    <property type="entry name" value="DUF1549"/>
</dbReference>
<evidence type="ECO:0000256" key="4">
    <source>
        <dbReference type="PROSITE-ProRule" id="PRU00433"/>
    </source>
</evidence>
<dbReference type="Proteomes" id="UP000306196">
    <property type="component" value="Unassembled WGS sequence"/>
</dbReference>
<dbReference type="PROSITE" id="PS51007">
    <property type="entry name" value="CYTC"/>
    <property type="match status" value="1"/>
</dbReference>
<reference evidence="8 9" key="1">
    <citation type="submission" date="2019-05" db="EMBL/GenBank/DDBJ databases">
        <title>Verrucobacter flavum gen. nov., sp. nov. a new member of the family Verrucomicrobiaceae.</title>
        <authorList>
            <person name="Szuroczki S."/>
            <person name="Abbaszade G."/>
            <person name="Szabo A."/>
            <person name="Felfoldi T."/>
            <person name="Schumann P."/>
            <person name="Boka K."/>
            <person name="Keki Z."/>
            <person name="Toumi M."/>
            <person name="Toth E."/>
        </authorList>
    </citation>
    <scope>NUCLEOTIDE SEQUENCE [LARGE SCALE GENOMIC DNA]</scope>
    <source>
        <strain evidence="8 9">MG-N-17</strain>
    </source>
</reference>
<evidence type="ECO:0000256" key="1">
    <source>
        <dbReference type="ARBA" id="ARBA00022617"/>
    </source>
</evidence>
<feature type="domain" description="Cytochrome c" evidence="7">
    <location>
        <begin position="580"/>
        <end position="740"/>
    </location>
</feature>
<dbReference type="SUPFAM" id="SSF49899">
    <property type="entry name" value="Concanavalin A-like lectins/glucanases"/>
    <property type="match status" value="1"/>
</dbReference>
<dbReference type="GO" id="GO:0009055">
    <property type="term" value="F:electron transfer activity"/>
    <property type="evidence" value="ECO:0007669"/>
    <property type="project" value="InterPro"/>
</dbReference>
<dbReference type="GO" id="GO:0020037">
    <property type="term" value="F:heme binding"/>
    <property type="evidence" value="ECO:0007669"/>
    <property type="project" value="InterPro"/>
</dbReference>
<dbReference type="Pfam" id="PF07587">
    <property type="entry name" value="PSD1"/>
    <property type="match status" value="1"/>
</dbReference>
<dbReference type="PANTHER" id="PTHR35889:SF3">
    <property type="entry name" value="F-BOX DOMAIN-CONTAINING PROTEIN"/>
    <property type="match status" value="1"/>
</dbReference>
<dbReference type="Pfam" id="PF07583">
    <property type="entry name" value="PSCyt2"/>
    <property type="match status" value="1"/>
</dbReference>
<dbReference type="InterPro" id="IPR011429">
    <property type="entry name" value="Cyt_c_Planctomycete-type"/>
</dbReference>
<dbReference type="SUPFAM" id="SSF46626">
    <property type="entry name" value="Cytochrome c"/>
    <property type="match status" value="1"/>
</dbReference>
<dbReference type="InterPro" id="IPR036909">
    <property type="entry name" value="Cyt_c-like_dom_sf"/>
</dbReference>
<evidence type="ECO:0000313" key="8">
    <source>
        <dbReference type="EMBL" id="TLD69527.1"/>
    </source>
</evidence>
<accession>A0A5R8KB97</accession>
<evidence type="ECO:0000256" key="3">
    <source>
        <dbReference type="ARBA" id="ARBA00023004"/>
    </source>
</evidence>
<keyword evidence="1 4" id="KW-0349">Heme</keyword>
<feature type="region of interest" description="Disordered" evidence="5">
    <location>
        <begin position="25"/>
        <end position="47"/>
    </location>
</feature>
<keyword evidence="3 4" id="KW-0408">Iron</keyword>
<comment type="caution">
    <text evidence="8">The sequence shown here is derived from an EMBL/GenBank/DDBJ whole genome shotgun (WGS) entry which is preliminary data.</text>
</comment>
<evidence type="ECO:0000256" key="2">
    <source>
        <dbReference type="ARBA" id="ARBA00022723"/>
    </source>
</evidence>
<protein>
    <submittedName>
        <fullName evidence="8">DUF1553 domain-containing protein</fullName>
    </submittedName>
</protein>
<keyword evidence="9" id="KW-1185">Reference proteome</keyword>
<gene>
    <name evidence="8" type="ORF">FEM03_16330</name>
</gene>
<dbReference type="OrthoDB" id="1384247at2"/>
<keyword evidence="2 4" id="KW-0479">Metal-binding</keyword>
<keyword evidence="6" id="KW-0732">Signal</keyword>
<organism evidence="8 9">
    <name type="scientific">Phragmitibacter flavus</name>
    <dbReference type="NCBI Taxonomy" id="2576071"/>
    <lineage>
        <taxon>Bacteria</taxon>
        <taxon>Pseudomonadati</taxon>
        <taxon>Verrucomicrobiota</taxon>
        <taxon>Verrucomicrobiia</taxon>
        <taxon>Verrucomicrobiales</taxon>
        <taxon>Verrucomicrobiaceae</taxon>
        <taxon>Phragmitibacter</taxon>
    </lineage>
</organism>
<feature type="chain" id="PRO_5024398560" evidence="6">
    <location>
        <begin position="25"/>
        <end position="1259"/>
    </location>
</feature>
<proteinExistence type="predicted"/>
<dbReference type="Pfam" id="PF13385">
    <property type="entry name" value="Laminin_G_3"/>
    <property type="match status" value="1"/>
</dbReference>
<evidence type="ECO:0000256" key="6">
    <source>
        <dbReference type="SAM" id="SignalP"/>
    </source>
</evidence>
<dbReference type="InterPro" id="IPR009056">
    <property type="entry name" value="Cyt_c-like_dom"/>
</dbReference>
<dbReference type="RefSeq" id="WP_138087355.1">
    <property type="nucleotide sequence ID" value="NZ_VAUV01000012.1"/>
</dbReference>
<dbReference type="PANTHER" id="PTHR35889">
    <property type="entry name" value="CYCLOINULO-OLIGOSACCHARIDE FRUCTANOTRANSFERASE-RELATED"/>
    <property type="match status" value="1"/>
</dbReference>
<evidence type="ECO:0000313" key="9">
    <source>
        <dbReference type="Proteomes" id="UP000306196"/>
    </source>
</evidence>
<dbReference type="InterPro" id="IPR022655">
    <property type="entry name" value="DUF1553"/>
</dbReference>
<dbReference type="EMBL" id="VAUV01000012">
    <property type="protein sequence ID" value="TLD69527.1"/>
    <property type="molecule type" value="Genomic_DNA"/>
</dbReference>
<evidence type="ECO:0000259" key="7">
    <source>
        <dbReference type="PROSITE" id="PS51007"/>
    </source>
</evidence>
<name>A0A5R8KB97_9BACT</name>
<sequence>MHLSRFIILTLCILVLPANLVLSAANDSGDSGDKTPTPTEPTTNNDSVVIPKVAPVAKWTFDTPDSKPKPGTLEGKAAIAPAGPQTPTYPAFPAGNQAATFTGKDSSIRVKESELPDDNLRFKQGETITIETWVQSADIANGRYVYLIGKGRNKTPGLPSENQNWALRLKGENGEAKPTFLFRSRTTSGEENSHRWVAKDGFTPGPGWHHVAVTYTFGKPDSISGYIDGKKISSGTWDMAGKTTAPPVHDADDILIGTGNGGGPGNTLNGALDEIAIYRKSVPGTTLAQRFQFMPPPPTVDPATIPDGKVLVQICEENIPRKNAWPDHPPQPTETYQESAFGFFELPQKYIDTGIRADRPNPSVIRAAAKVEIPVGKHRLLMRGRGAARLHINGKQTLTTPFPKNNTSAHNLVSEQDKFLDLGDPNFRWVQPGDSEAWIEFESQGGSHLIIYEQMVGGMVGRSNRRPELGESIVAISLQGTQTWQLLTPGTQRIDYPDTAIPAYRNAQLAQLTTLNQKRRAELRQQHAPYWNKRREAAQQYLTSTKDIPVPAPTPDYPANNAIDHFINSKIATVATQYTKAKKDGVNFYREVLPILEANCYSCHQGTKTKGDLVLDNLASALIGGESDGPAITPGKAAESSLFHRVTTTDEDYIMPPKGHPLTAEQIDILRRWIDEGAVWPELNVERIELTDTTSDLHFLRRITLDTIGIPPTLKEIEAFLADTSKDKRAATIDRLLADPRWADRWMGYWQDVLAENPNILNPTLNNTGPFRFFLHESLSDDKPFDLFVTELLRMRGSNRFGGPAGFGIASQNDVPMAAKGTIVSTAFLGIEMKCARCHDSPAHESSQQDLFELGAMMQKASLDVPTTSSVPIDKLHEGGRKPLIQVTLNPGTKVDPAWPFEDLIPAALADTLAETPTDTRDRLATLITAPQNQRFAQVIANRVWKELMGRGIINPVEDWEKGKPTHPELLAWLGREFTRQNYSLKNLSRLIFNSHAYQRATDPALREASPLFTAPAPRRLSAEQIVDSAFAATGKPMRTEEISLDIDGRRDMGSSLNLGLPNRAWELTSTSNERDRPSLALPRIQAINDVLQAFGWRGSRQDPLSTRDLSPSALQPAILSNGTMAIWLTRLSDDHGITQLALKDQSVEQLIDTLFLQLLTRKPTAEERETYIDYLSQGYDTRIFTGSIPVAQPKERRPEKYVTWTNHLDAEANVLRQQQEVAARKGDPPTNRLTPEWRLRMEDTLWALLNAPETVFAP</sequence>
<dbReference type="Gene3D" id="2.60.120.200">
    <property type="match status" value="1"/>
</dbReference>
<dbReference type="InterPro" id="IPR013320">
    <property type="entry name" value="ConA-like_dom_sf"/>
</dbReference>
<feature type="signal peptide" evidence="6">
    <location>
        <begin position="1"/>
        <end position="24"/>
    </location>
</feature>